<dbReference type="Pfam" id="PF13723">
    <property type="entry name" value="Ketoacyl-synt_2"/>
    <property type="match status" value="1"/>
</dbReference>
<accession>A0A0S1B4H5</accession>
<dbReference type="SUPFAM" id="SSF53901">
    <property type="entry name" value="Thiolase-like"/>
    <property type="match status" value="1"/>
</dbReference>
<organism evidence="2 3">
    <name type="scientific">Stenotrophomonas acidaminiphila</name>
    <dbReference type="NCBI Taxonomy" id="128780"/>
    <lineage>
        <taxon>Bacteria</taxon>
        <taxon>Pseudomonadati</taxon>
        <taxon>Pseudomonadota</taxon>
        <taxon>Gammaproteobacteria</taxon>
        <taxon>Lysobacterales</taxon>
        <taxon>Lysobacteraceae</taxon>
        <taxon>Stenotrophomonas</taxon>
    </lineage>
</organism>
<name>A0A0S1B4H5_9GAMM</name>
<dbReference type="GO" id="GO:0016746">
    <property type="term" value="F:acyltransferase activity"/>
    <property type="evidence" value="ECO:0007669"/>
    <property type="project" value="InterPro"/>
</dbReference>
<protein>
    <recommendedName>
        <fullName evidence="1">Beta-ketoacyl synthase-like N-terminal domain-containing protein</fullName>
    </recommendedName>
</protein>
<dbReference type="KEGG" id="sacz:AOT14_35720"/>
<proteinExistence type="predicted"/>
<evidence type="ECO:0000259" key="1">
    <source>
        <dbReference type="Pfam" id="PF13723"/>
    </source>
</evidence>
<reference evidence="2 3" key="1">
    <citation type="journal article" date="2015" name="Genome Announc.">
        <title>Complete Genome Sequencing of Stenotrophomonas acidaminiphila ZAC14D2_NAIMI4_2, a Multidrug-Resistant Strain Isolated from Sediments of a Polluted River in Mexico, Uncovers New Antibiotic Resistance Genes and a Novel Class-II Lasso Peptide Biosynthesis Gene Cluster.</title>
        <authorList>
            <person name="Vinuesa P."/>
            <person name="Ochoa-Sanchez L.E."/>
        </authorList>
    </citation>
    <scope>NUCLEOTIDE SEQUENCE [LARGE SCALE GENOMIC DNA]</scope>
    <source>
        <strain evidence="2 3">ZAC14D2_NAIMI4_2</strain>
    </source>
</reference>
<dbReference type="EMBL" id="CP012900">
    <property type="protein sequence ID" value="ALJ29906.1"/>
    <property type="molecule type" value="Genomic_DNA"/>
</dbReference>
<feature type="domain" description="Beta-ketoacyl synthase-like N-terminal" evidence="1">
    <location>
        <begin position="25"/>
        <end position="195"/>
    </location>
</feature>
<dbReference type="InterPro" id="IPR014030">
    <property type="entry name" value="Ketoacyl_synth_N"/>
</dbReference>
<keyword evidence="3" id="KW-1185">Reference proteome</keyword>
<dbReference type="PATRIC" id="fig|128780.6.peg.3618"/>
<dbReference type="AlphaFoldDB" id="A0A0S1B4H5"/>
<dbReference type="Proteomes" id="UP000061010">
    <property type="component" value="Chromosome"/>
</dbReference>
<dbReference type="InterPro" id="IPR016039">
    <property type="entry name" value="Thiolase-like"/>
</dbReference>
<dbReference type="OrthoDB" id="9798676at2"/>
<evidence type="ECO:0000313" key="3">
    <source>
        <dbReference type="Proteomes" id="UP000061010"/>
    </source>
</evidence>
<sequence>MREAVVEGIGFWGSGLPDWDAACAWARVGVQPAQVPARPAPMLLAANERRRAPATVAVALEAALAACEAAGREAAQLPSVFTSTHGEMSISDYMCTTLASDPRAISPTRFHNSVHNAAAGYWTIGTGAHVPATAISAGRASFAQGLVEAMAQLAAGSEAVLLVAYDGPACGPLGEVAPSEGLLGVALVLSATPCAGLPMLRMALEPCAGNDAADDAGPLSRRLAGNAMQPALPLLEALALERTQVLLPAGPDQTLRIDIGHG</sequence>
<evidence type="ECO:0000313" key="2">
    <source>
        <dbReference type="EMBL" id="ALJ29906.1"/>
    </source>
</evidence>
<gene>
    <name evidence="2" type="ORF">AOT14_35720</name>
</gene>
<dbReference type="Gene3D" id="3.40.47.10">
    <property type="match status" value="1"/>
</dbReference>